<dbReference type="eggNOG" id="COG2329">
    <property type="taxonomic scope" value="Bacteria"/>
</dbReference>
<accession>A4CB40</accession>
<dbReference type="HOGENOM" id="CLU_119287_0_0_6"/>
<name>A4CB40_9GAMM</name>
<dbReference type="InterPro" id="IPR011008">
    <property type="entry name" value="Dimeric_a/b-barrel"/>
</dbReference>
<comment type="caution">
    <text evidence="2">The sequence shown here is derived from an EMBL/GenBank/DDBJ whole genome shotgun (WGS) entry which is preliminary data.</text>
</comment>
<dbReference type="Proteomes" id="UP000006201">
    <property type="component" value="Unassembled WGS sequence"/>
</dbReference>
<protein>
    <recommendedName>
        <fullName evidence="1">DUF3291 domain-containing protein</fullName>
    </recommendedName>
</protein>
<dbReference type="EMBL" id="AAOH01000004">
    <property type="protein sequence ID" value="EAR28598.1"/>
    <property type="molecule type" value="Genomic_DNA"/>
</dbReference>
<dbReference type="SUPFAM" id="SSF54909">
    <property type="entry name" value="Dimeric alpha+beta barrel"/>
    <property type="match status" value="1"/>
</dbReference>
<feature type="domain" description="DUF3291" evidence="1">
    <location>
        <begin position="3"/>
        <end position="140"/>
    </location>
</feature>
<gene>
    <name evidence="2" type="ORF">PTD2_22322</name>
</gene>
<sequence>MHLAQLNIAKAKYSLEAPEIKEFVDNLEPVNNLAESSSGFIWRLKDEDGDATNIQAFSDPNIIVNMSVWDSVDALKNFMFRTHHRDFLRRKKEWFHNIPEDSYVLWWVPVGHIPTIEEAVEKLEYLRSNGDTPNAFSFKSNFSVAEYRECNA</sequence>
<dbReference type="STRING" id="87626.PTD2_22322"/>
<dbReference type="Pfam" id="PF11695">
    <property type="entry name" value="DUF3291"/>
    <property type="match status" value="1"/>
</dbReference>
<dbReference type="OrthoDB" id="2376237at2"/>
<evidence type="ECO:0000313" key="3">
    <source>
        <dbReference type="Proteomes" id="UP000006201"/>
    </source>
</evidence>
<reference evidence="2 3" key="1">
    <citation type="submission" date="2006-02" db="EMBL/GenBank/DDBJ databases">
        <authorList>
            <person name="Moran M.A."/>
            <person name="Kjelleberg S."/>
            <person name="Egan S."/>
            <person name="Saunders N."/>
            <person name="Thomas T."/>
            <person name="Ferriera S."/>
            <person name="Johnson J."/>
            <person name="Kravitz S."/>
            <person name="Halpern A."/>
            <person name="Remington K."/>
            <person name="Beeson K."/>
            <person name="Tran B."/>
            <person name="Rogers Y.-H."/>
            <person name="Friedman R."/>
            <person name="Venter J.C."/>
        </authorList>
    </citation>
    <scope>NUCLEOTIDE SEQUENCE [LARGE SCALE GENOMIC DNA]</scope>
    <source>
        <strain evidence="2 3">D2</strain>
    </source>
</reference>
<dbReference type="AlphaFoldDB" id="A4CB40"/>
<organism evidence="2 3">
    <name type="scientific">Pseudoalteromonas tunicata D2</name>
    <dbReference type="NCBI Taxonomy" id="87626"/>
    <lineage>
        <taxon>Bacteria</taxon>
        <taxon>Pseudomonadati</taxon>
        <taxon>Pseudomonadota</taxon>
        <taxon>Gammaproteobacteria</taxon>
        <taxon>Alteromonadales</taxon>
        <taxon>Pseudoalteromonadaceae</taxon>
        <taxon>Pseudoalteromonas</taxon>
    </lineage>
</organism>
<evidence type="ECO:0000259" key="1">
    <source>
        <dbReference type="Pfam" id="PF11695"/>
    </source>
</evidence>
<evidence type="ECO:0000313" key="2">
    <source>
        <dbReference type="EMBL" id="EAR28598.1"/>
    </source>
</evidence>
<dbReference type="RefSeq" id="WP_009840424.1">
    <property type="nucleotide sequence ID" value="NZ_CH959301.1"/>
</dbReference>
<keyword evidence="3" id="KW-1185">Reference proteome</keyword>
<dbReference type="InterPro" id="IPR021708">
    <property type="entry name" value="DUF3291"/>
</dbReference>
<proteinExistence type="predicted"/>